<dbReference type="InterPro" id="IPR022398">
    <property type="entry name" value="Peptidase_S8_His-AS"/>
</dbReference>
<evidence type="ECO:0000256" key="5">
    <source>
        <dbReference type="ARBA" id="ARBA00023619"/>
    </source>
</evidence>
<comment type="catalytic activity">
    <reaction evidence="4">
        <text>Hydrolysis of proteins with broad specificity for peptide bonds, and a preference for a large uncharged residue in P1. Hydrolyzes peptide amides.</text>
        <dbReference type="EC" id="3.4.21.62"/>
    </reaction>
</comment>
<dbReference type="Gene3D" id="2.60.120.260">
    <property type="entry name" value="Galactose-binding domain-like"/>
    <property type="match status" value="1"/>
</dbReference>
<reference evidence="10" key="1">
    <citation type="submission" date="2023-08" db="EMBL/GenBank/DDBJ databases">
        <authorList>
            <person name="Audoor S."/>
            <person name="Bilcke G."/>
        </authorList>
    </citation>
    <scope>NUCLEOTIDE SEQUENCE</scope>
</reference>
<dbReference type="PANTHER" id="PTHR42884">
    <property type="entry name" value="PROPROTEIN CONVERTASE SUBTILISIN/KEXIN-RELATED"/>
    <property type="match status" value="1"/>
</dbReference>
<dbReference type="GO" id="GO:0012505">
    <property type="term" value="C:endomembrane system"/>
    <property type="evidence" value="ECO:0007669"/>
    <property type="project" value="UniProtKB-ARBA"/>
</dbReference>
<sequence>MININPVWEQGIFGSGIRIRINDQGIDTSHNEFNGRFDKDASCDLYEAPYDRQDQEYYQHGTMIASILGGAGNNGNCSVGIAPNVTLSSCVATTTPTVDDSANDGTWLAYKVDQMDISQNSYGSIPCIAAGTFSIKDEFATVDTCPFRDRPREYIYLGEELSFDHPCDMCTFPSNSISNNCARAIHFHCALYFELDKDTCIKHLDGLTRGGECTFFSEEERVVDSLEKGAKEGRNGKGIVYVFSSGNHIAFGSDTNFAGRWQSRFIIYVGSVGKDGLHTQYSTPGASLFVVAPVGDRDDPLTMVTARAGGGCQRTGSGTSYASPIVSGVIALMLEVNSDLSWRDVQGILAVTSKAVTHTIYEDKTQVVNDVGLVHSNLYGFGIVDALAAVTAAKEWEPYGTEVVIAKESPTLNLAIGDDQNDPAIAQLSIEPGEHDIFVENVEVLVYLEHLSRGHLKISLTSPKGTVSELTPGSRPENGQGAPDKPWILRTIRSWGEAAEGTWSLSIADLVAGDVSSCVDMGDWQVQDSDYIYDCALVEVFPDLYDLEERDWLRNLFVDDDVVGGCCICGGGTTSSASGGSGCVDQVASNATCADAQSDRVCRNGRLSSSYSLYDLKDNQGRRVWDACCIAGGGTKMQNPDTFRDKLVRWEIRVYGHSEHEPSASPSAALPTLSPDSSTPNNTSLDGRPAAAAAAAGTSPCMSWVLHVAIVCVVVFWQPTR</sequence>
<dbReference type="GO" id="GO:0004252">
    <property type="term" value="F:serine-type endopeptidase activity"/>
    <property type="evidence" value="ECO:0007669"/>
    <property type="project" value="UniProtKB-UniRule"/>
</dbReference>
<dbReference type="PROSITE" id="PS00137">
    <property type="entry name" value="SUBTILASE_HIS"/>
    <property type="match status" value="1"/>
</dbReference>
<evidence type="ECO:0000256" key="4">
    <source>
        <dbReference type="ARBA" id="ARBA00023529"/>
    </source>
</evidence>
<dbReference type="GO" id="GO:0016020">
    <property type="term" value="C:membrane"/>
    <property type="evidence" value="ECO:0007669"/>
    <property type="project" value="TreeGrafter"/>
</dbReference>
<dbReference type="GO" id="GO:0005737">
    <property type="term" value="C:cytoplasm"/>
    <property type="evidence" value="ECO:0007669"/>
    <property type="project" value="UniProtKB-ARBA"/>
</dbReference>
<keyword evidence="11" id="KW-1185">Reference proteome</keyword>
<evidence type="ECO:0000313" key="10">
    <source>
        <dbReference type="EMBL" id="CAJ1951664.1"/>
    </source>
</evidence>
<evidence type="ECO:0000256" key="7">
    <source>
        <dbReference type="PROSITE-ProRule" id="PRU01240"/>
    </source>
</evidence>
<evidence type="ECO:0000256" key="6">
    <source>
        <dbReference type="PIRSR" id="PIRSR615500-1"/>
    </source>
</evidence>
<evidence type="ECO:0000256" key="3">
    <source>
        <dbReference type="ARBA" id="ARBA00022825"/>
    </source>
</evidence>
<feature type="active site" description="Charge relay system" evidence="6 7">
    <location>
        <position position="23"/>
    </location>
</feature>
<keyword evidence="1 7" id="KW-0645">Protease</keyword>
<dbReference type="InterPro" id="IPR002884">
    <property type="entry name" value="P_dom"/>
</dbReference>
<proteinExistence type="inferred from homology"/>
<dbReference type="PANTHER" id="PTHR42884:SF14">
    <property type="entry name" value="NEUROENDOCRINE CONVERTASE 1"/>
    <property type="match status" value="1"/>
</dbReference>
<dbReference type="SUPFAM" id="SSF52743">
    <property type="entry name" value="Subtilisin-like"/>
    <property type="match status" value="1"/>
</dbReference>
<dbReference type="PROSITE" id="PS51892">
    <property type="entry name" value="SUBTILASE"/>
    <property type="match status" value="1"/>
</dbReference>
<dbReference type="InterPro" id="IPR036852">
    <property type="entry name" value="Peptidase_S8/S53_dom_sf"/>
</dbReference>
<dbReference type="Proteomes" id="UP001295423">
    <property type="component" value="Unassembled WGS sequence"/>
</dbReference>
<feature type="domain" description="P/Homo B" evidence="9">
    <location>
        <begin position="403"/>
        <end position="546"/>
    </location>
</feature>
<evidence type="ECO:0000256" key="1">
    <source>
        <dbReference type="ARBA" id="ARBA00022670"/>
    </source>
</evidence>
<dbReference type="InterPro" id="IPR023828">
    <property type="entry name" value="Peptidase_S8_Ser-AS"/>
</dbReference>
<dbReference type="Pfam" id="PF01483">
    <property type="entry name" value="P_proprotein"/>
    <property type="match status" value="1"/>
</dbReference>
<feature type="compositionally biased region" description="Low complexity" evidence="8">
    <location>
        <begin position="663"/>
        <end position="678"/>
    </location>
</feature>
<comment type="caution">
    <text evidence="10">The sequence shown here is derived from an EMBL/GenBank/DDBJ whole genome shotgun (WGS) entry which is preliminary data.</text>
</comment>
<dbReference type="AlphaFoldDB" id="A0AAD2FSG9"/>
<dbReference type="PROSITE" id="PS00138">
    <property type="entry name" value="SUBTILASE_SER"/>
    <property type="match status" value="1"/>
</dbReference>
<dbReference type="EMBL" id="CAKOGP040001792">
    <property type="protein sequence ID" value="CAJ1951664.1"/>
    <property type="molecule type" value="Genomic_DNA"/>
</dbReference>
<dbReference type="Pfam" id="PF00082">
    <property type="entry name" value="Peptidase_S8"/>
    <property type="match status" value="1"/>
</dbReference>
<dbReference type="PROSITE" id="PS51829">
    <property type="entry name" value="P_HOMO_B"/>
    <property type="match status" value="1"/>
</dbReference>
<dbReference type="InterPro" id="IPR008979">
    <property type="entry name" value="Galactose-bd-like_sf"/>
</dbReference>
<organism evidence="10 11">
    <name type="scientific">Cylindrotheca closterium</name>
    <dbReference type="NCBI Taxonomy" id="2856"/>
    <lineage>
        <taxon>Eukaryota</taxon>
        <taxon>Sar</taxon>
        <taxon>Stramenopiles</taxon>
        <taxon>Ochrophyta</taxon>
        <taxon>Bacillariophyta</taxon>
        <taxon>Bacillariophyceae</taxon>
        <taxon>Bacillariophycidae</taxon>
        <taxon>Bacillariales</taxon>
        <taxon>Bacillariaceae</taxon>
        <taxon>Cylindrotheca</taxon>
    </lineage>
</organism>
<feature type="region of interest" description="Disordered" evidence="8">
    <location>
        <begin position="463"/>
        <end position="485"/>
    </location>
</feature>
<dbReference type="InterPro" id="IPR015500">
    <property type="entry name" value="Peptidase_S8_subtilisin-rel"/>
</dbReference>
<dbReference type="GO" id="GO:0016485">
    <property type="term" value="P:protein processing"/>
    <property type="evidence" value="ECO:0007669"/>
    <property type="project" value="TreeGrafter"/>
</dbReference>
<dbReference type="SUPFAM" id="SSF49785">
    <property type="entry name" value="Galactose-binding domain-like"/>
    <property type="match status" value="1"/>
</dbReference>
<dbReference type="InterPro" id="IPR000209">
    <property type="entry name" value="Peptidase_S8/S53_dom"/>
</dbReference>
<name>A0AAD2FSG9_9STRA</name>
<protein>
    <recommendedName>
        <fullName evidence="5">subtilisin</fullName>
        <ecNumber evidence="5">3.4.21.62</ecNumber>
    </recommendedName>
</protein>
<evidence type="ECO:0000259" key="9">
    <source>
        <dbReference type="PROSITE" id="PS51829"/>
    </source>
</evidence>
<evidence type="ECO:0000313" key="11">
    <source>
        <dbReference type="Proteomes" id="UP001295423"/>
    </source>
</evidence>
<dbReference type="EC" id="3.4.21.62" evidence="5"/>
<comment type="similarity">
    <text evidence="7">Belongs to the peptidase S8 family.</text>
</comment>
<feature type="active site" description="Charge relay system" evidence="6 7">
    <location>
        <position position="60"/>
    </location>
</feature>
<evidence type="ECO:0000256" key="2">
    <source>
        <dbReference type="ARBA" id="ARBA00022801"/>
    </source>
</evidence>
<keyword evidence="3 7" id="KW-0720">Serine protease</keyword>
<feature type="active site" description="Charge relay system" evidence="6 7">
    <location>
        <position position="320"/>
    </location>
</feature>
<feature type="region of interest" description="Disordered" evidence="8">
    <location>
        <begin position="658"/>
        <end position="688"/>
    </location>
</feature>
<keyword evidence="2 7" id="KW-0378">Hydrolase</keyword>
<evidence type="ECO:0000256" key="8">
    <source>
        <dbReference type="SAM" id="MobiDB-lite"/>
    </source>
</evidence>
<gene>
    <name evidence="10" type="ORF">CYCCA115_LOCUS13176</name>
</gene>
<dbReference type="PRINTS" id="PR00723">
    <property type="entry name" value="SUBTILISIN"/>
</dbReference>
<dbReference type="Gene3D" id="3.40.50.200">
    <property type="entry name" value="Peptidase S8/S53 domain"/>
    <property type="match status" value="2"/>
</dbReference>
<accession>A0AAD2FSG9</accession>